<dbReference type="EMBL" id="RAPE01000003">
    <property type="protein sequence ID" value="RKF14012.1"/>
    <property type="molecule type" value="Genomic_DNA"/>
</dbReference>
<feature type="transmembrane region" description="Helical" evidence="1">
    <location>
        <begin position="161"/>
        <end position="179"/>
    </location>
</feature>
<reference evidence="2 3" key="1">
    <citation type="submission" date="2018-09" db="EMBL/GenBank/DDBJ databases">
        <title>Roseovarius spongiae sp. nov., isolated from a marine sponge.</title>
        <authorList>
            <person name="Zhuang L."/>
            <person name="Luo L."/>
        </authorList>
    </citation>
    <scope>NUCLEOTIDE SEQUENCE [LARGE SCALE GENOMIC DNA]</scope>
    <source>
        <strain evidence="2 3">HN-E21</strain>
    </source>
</reference>
<keyword evidence="1" id="KW-1133">Transmembrane helix</keyword>
<name>A0A3A8AS93_9RHOB</name>
<evidence type="ECO:0000313" key="3">
    <source>
        <dbReference type="Proteomes" id="UP000281128"/>
    </source>
</evidence>
<accession>A0A3A8AS93</accession>
<organism evidence="2 3">
    <name type="scientific">Roseovarius spongiae</name>
    <dbReference type="NCBI Taxonomy" id="2320272"/>
    <lineage>
        <taxon>Bacteria</taxon>
        <taxon>Pseudomonadati</taxon>
        <taxon>Pseudomonadota</taxon>
        <taxon>Alphaproteobacteria</taxon>
        <taxon>Rhodobacterales</taxon>
        <taxon>Roseobacteraceae</taxon>
        <taxon>Roseovarius</taxon>
    </lineage>
</organism>
<evidence type="ECO:0000256" key="1">
    <source>
        <dbReference type="SAM" id="Phobius"/>
    </source>
</evidence>
<dbReference type="AlphaFoldDB" id="A0A3A8AS93"/>
<sequence length="180" mass="18492">MLEQAALAVLIGWLAWALGGMALSPVPATALGAAIGLGAVTVFAGTLPIAALIALLAPFGVMLPALALRQVGAHLGLPVAPFSTLELAAFLVAYLVFLAAAMGAVPVDLYRFGYAPLPVALMTLAVCAYGFATGNLFLPLVAVAGQLAWALGWGSSNWFDHVLHVLLIPIVLTILAQRLI</sequence>
<proteinExistence type="predicted"/>
<dbReference type="Proteomes" id="UP000281128">
    <property type="component" value="Unassembled WGS sequence"/>
</dbReference>
<keyword evidence="1" id="KW-0812">Transmembrane</keyword>
<evidence type="ECO:0000313" key="2">
    <source>
        <dbReference type="EMBL" id="RKF14012.1"/>
    </source>
</evidence>
<feature type="transmembrane region" description="Helical" evidence="1">
    <location>
        <begin position="113"/>
        <end position="131"/>
    </location>
</feature>
<keyword evidence="3" id="KW-1185">Reference proteome</keyword>
<keyword evidence="1" id="KW-0472">Membrane</keyword>
<feature type="transmembrane region" description="Helical" evidence="1">
    <location>
        <begin position="42"/>
        <end position="66"/>
    </location>
</feature>
<gene>
    <name evidence="2" type="ORF">D6850_12590</name>
</gene>
<protein>
    <submittedName>
        <fullName evidence="2">Uncharacterized protein</fullName>
    </submittedName>
</protein>
<feature type="transmembrane region" description="Helical" evidence="1">
    <location>
        <begin position="87"/>
        <end position="107"/>
    </location>
</feature>
<comment type="caution">
    <text evidence="2">The sequence shown here is derived from an EMBL/GenBank/DDBJ whole genome shotgun (WGS) entry which is preliminary data.</text>
</comment>